<dbReference type="InterPro" id="IPR013087">
    <property type="entry name" value="Znf_C2H2_type"/>
</dbReference>
<reference evidence="9" key="1">
    <citation type="journal article" date="2019" name="bioRxiv">
        <title>The Genome of the Zebra Mussel, Dreissena polymorpha: A Resource for Invasive Species Research.</title>
        <authorList>
            <person name="McCartney M.A."/>
            <person name="Auch B."/>
            <person name="Kono T."/>
            <person name="Mallez S."/>
            <person name="Zhang Y."/>
            <person name="Obille A."/>
            <person name="Becker A."/>
            <person name="Abrahante J.E."/>
            <person name="Garbe J."/>
            <person name="Badalamenti J.P."/>
            <person name="Herman A."/>
            <person name="Mangelson H."/>
            <person name="Liachko I."/>
            <person name="Sullivan S."/>
            <person name="Sone E.D."/>
            <person name="Koren S."/>
            <person name="Silverstein K.A.T."/>
            <person name="Beckman K.B."/>
            <person name="Gohl D.M."/>
        </authorList>
    </citation>
    <scope>NUCLEOTIDE SEQUENCE</scope>
    <source>
        <strain evidence="9">Duluth1</strain>
        <tissue evidence="9">Whole animal</tissue>
    </source>
</reference>
<dbReference type="GO" id="GO:0008270">
    <property type="term" value="F:zinc ion binding"/>
    <property type="evidence" value="ECO:0007669"/>
    <property type="project" value="UniProtKB-KW"/>
</dbReference>
<dbReference type="PROSITE" id="PS00028">
    <property type="entry name" value="ZINC_FINGER_C2H2_1"/>
    <property type="match status" value="1"/>
</dbReference>
<evidence type="ECO:0000313" key="9">
    <source>
        <dbReference type="EMBL" id="KAH3838635.1"/>
    </source>
</evidence>
<dbReference type="SUPFAM" id="SSF57667">
    <property type="entry name" value="beta-beta-alpha zinc fingers"/>
    <property type="match status" value="1"/>
</dbReference>
<comment type="caution">
    <text evidence="9">The sequence shown here is derived from an EMBL/GenBank/DDBJ whole genome shotgun (WGS) entry which is preliminary data.</text>
</comment>
<accession>A0A9D4QQI3</accession>
<keyword evidence="4 7" id="KW-0863">Zinc-finger</keyword>
<dbReference type="PANTHER" id="PTHR46105:SF28">
    <property type="entry name" value="ZINC FINGER PROTEIN 37-LIKE"/>
    <property type="match status" value="1"/>
</dbReference>
<comment type="subcellular location">
    <subcellularLocation>
        <location evidence="1">Nucleus</location>
    </subcellularLocation>
</comment>
<keyword evidence="5" id="KW-0862">Zinc</keyword>
<dbReference type="GO" id="GO:0000978">
    <property type="term" value="F:RNA polymerase II cis-regulatory region sequence-specific DNA binding"/>
    <property type="evidence" value="ECO:0007669"/>
    <property type="project" value="TreeGrafter"/>
</dbReference>
<evidence type="ECO:0000259" key="8">
    <source>
        <dbReference type="PROSITE" id="PS50157"/>
    </source>
</evidence>
<feature type="domain" description="C2H2-type" evidence="8">
    <location>
        <begin position="45"/>
        <end position="72"/>
    </location>
</feature>
<dbReference type="Gene3D" id="3.30.160.60">
    <property type="entry name" value="Classic Zinc Finger"/>
    <property type="match status" value="1"/>
</dbReference>
<evidence type="ECO:0000256" key="7">
    <source>
        <dbReference type="PROSITE-ProRule" id="PRU00042"/>
    </source>
</evidence>
<keyword evidence="11" id="KW-1185">Reference proteome</keyword>
<evidence type="ECO:0000256" key="3">
    <source>
        <dbReference type="ARBA" id="ARBA00022737"/>
    </source>
</evidence>
<evidence type="ECO:0000313" key="10">
    <source>
        <dbReference type="EMBL" id="KAH3838682.1"/>
    </source>
</evidence>
<keyword evidence="6" id="KW-0539">Nucleus</keyword>
<evidence type="ECO:0000256" key="2">
    <source>
        <dbReference type="ARBA" id="ARBA00022723"/>
    </source>
</evidence>
<evidence type="ECO:0000256" key="4">
    <source>
        <dbReference type="ARBA" id="ARBA00022771"/>
    </source>
</evidence>
<dbReference type="GO" id="GO:0000981">
    <property type="term" value="F:DNA-binding transcription factor activity, RNA polymerase II-specific"/>
    <property type="evidence" value="ECO:0007669"/>
    <property type="project" value="TreeGrafter"/>
</dbReference>
<dbReference type="Proteomes" id="UP000828390">
    <property type="component" value="Unassembled WGS sequence"/>
</dbReference>
<dbReference type="GO" id="GO:0005634">
    <property type="term" value="C:nucleus"/>
    <property type="evidence" value="ECO:0007669"/>
    <property type="project" value="UniProtKB-SubCell"/>
</dbReference>
<dbReference type="EMBL" id="JAIWYP010000004">
    <property type="protein sequence ID" value="KAH3838682.1"/>
    <property type="molecule type" value="Genomic_DNA"/>
</dbReference>
<gene>
    <name evidence="9" type="ORF">DPMN_112044</name>
    <name evidence="10" type="ORF">DPMN_112093</name>
</gene>
<evidence type="ECO:0000256" key="1">
    <source>
        <dbReference type="ARBA" id="ARBA00004123"/>
    </source>
</evidence>
<dbReference type="InterPro" id="IPR050457">
    <property type="entry name" value="ZnFinger_BTB_dom_contain"/>
</dbReference>
<dbReference type="Pfam" id="PF00096">
    <property type="entry name" value="zf-C2H2"/>
    <property type="match status" value="1"/>
</dbReference>
<evidence type="ECO:0000256" key="6">
    <source>
        <dbReference type="ARBA" id="ARBA00023242"/>
    </source>
</evidence>
<reference evidence="9" key="2">
    <citation type="submission" date="2020-11" db="EMBL/GenBank/DDBJ databases">
        <authorList>
            <person name="McCartney M.A."/>
            <person name="Auch B."/>
            <person name="Kono T."/>
            <person name="Mallez S."/>
            <person name="Becker A."/>
            <person name="Gohl D.M."/>
            <person name="Silverstein K.A.T."/>
            <person name="Koren S."/>
            <person name="Bechman K.B."/>
            <person name="Herman A."/>
            <person name="Abrahante J.E."/>
            <person name="Garbe J."/>
        </authorList>
    </citation>
    <scope>NUCLEOTIDE SEQUENCE</scope>
    <source>
        <strain evidence="9">Duluth1</strain>
        <tissue evidence="9">Whole animal</tissue>
    </source>
</reference>
<dbReference type="AlphaFoldDB" id="A0A9D4QQI3"/>
<dbReference type="PANTHER" id="PTHR46105">
    <property type="entry name" value="AGAP004733-PA"/>
    <property type="match status" value="1"/>
</dbReference>
<keyword evidence="3" id="KW-0677">Repeat</keyword>
<evidence type="ECO:0000313" key="11">
    <source>
        <dbReference type="Proteomes" id="UP000828390"/>
    </source>
</evidence>
<name>A0A9D4QQI3_DREPO</name>
<dbReference type="PROSITE" id="PS50157">
    <property type="entry name" value="ZINC_FINGER_C2H2_2"/>
    <property type="match status" value="1"/>
</dbReference>
<dbReference type="SMART" id="SM00355">
    <property type="entry name" value="ZnF_C2H2"/>
    <property type="match status" value="2"/>
</dbReference>
<dbReference type="EMBL" id="JAIWYP010000004">
    <property type="protein sequence ID" value="KAH3838635.1"/>
    <property type="molecule type" value="Genomic_DNA"/>
</dbReference>
<dbReference type="InterPro" id="IPR036236">
    <property type="entry name" value="Znf_C2H2_sf"/>
</dbReference>
<keyword evidence="2" id="KW-0479">Metal-binding</keyword>
<proteinExistence type="predicted"/>
<sequence>MGESTRHTWVNLAFIVSVYHICYKSVRPKAVLKRHLLTHTHERQYVCEVCNRSFQRKDHLKRHCVTHITSNLDNLM</sequence>
<dbReference type="FunFam" id="3.30.160.60:FF:000145">
    <property type="entry name" value="Zinc finger protein 574"/>
    <property type="match status" value="1"/>
</dbReference>
<organism evidence="9 11">
    <name type="scientific">Dreissena polymorpha</name>
    <name type="common">Zebra mussel</name>
    <name type="synonym">Mytilus polymorpha</name>
    <dbReference type="NCBI Taxonomy" id="45954"/>
    <lineage>
        <taxon>Eukaryota</taxon>
        <taxon>Metazoa</taxon>
        <taxon>Spiralia</taxon>
        <taxon>Lophotrochozoa</taxon>
        <taxon>Mollusca</taxon>
        <taxon>Bivalvia</taxon>
        <taxon>Autobranchia</taxon>
        <taxon>Heteroconchia</taxon>
        <taxon>Euheterodonta</taxon>
        <taxon>Imparidentia</taxon>
        <taxon>Neoheterodontei</taxon>
        <taxon>Myida</taxon>
        <taxon>Dreissenoidea</taxon>
        <taxon>Dreissenidae</taxon>
        <taxon>Dreissena</taxon>
    </lineage>
</organism>
<evidence type="ECO:0000256" key="5">
    <source>
        <dbReference type="ARBA" id="ARBA00022833"/>
    </source>
</evidence>
<protein>
    <recommendedName>
        <fullName evidence="8">C2H2-type domain-containing protein</fullName>
    </recommendedName>
</protein>